<name>A0A1J5TQX7_9ARCH</name>
<dbReference type="PRINTS" id="PR00783">
    <property type="entry name" value="MINTRINSICP"/>
</dbReference>
<evidence type="ECO:0000256" key="6">
    <source>
        <dbReference type="SAM" id="Phobius"/>
    </source>
</evidence>
<evidence type="ECO:0000256" key="2">
    <source>
        <dbReference type="ARBA" id="ARBA00006175"/>
    </source>
</evidence>
<dbReference type="Proteomes" id="UP000183615">
    <property type="component" value="Unassembled WGS sequence"/>
</dbReference>
<dbReference type="PANTHER" id="PTHR19139:SF199">
    <property type="entry name" value="MIP17260P"/>
    <property type="match status" value="1"/>
</dbReference>
<comment type="caution">
    <text evidence="7">The sequence shown here is derived from an EMBL/GenBank/DDBJ whole genome shotgun (WGS) entry which is preliminary data.</text>
</comment>
<evidence type="ECO:0000256" key="3">
    <source>
        <dbReference type="ARBA" id="ARBA00022692"/>
    </source>
</evidence>
<feature type="transmembrane region" description="Helical" evidence="6">
    <location>
        <begin position="116"/>
        <end position="134"/>
    </location>
</feature>
<dbReference type="InterPro" id="IPR000425">
    <property type="entry name" value="MIP"/>
</dbReference>
<dbReference type="GO" id="GO:0015250">
    <property type="term" value="F:water channel activity"/>
    <property type="evidence" value="ECO:0007669"/>
    <property type="project" value="TreeGrafter"/>
</dbReference>
<evidence type="ECO:0000256" key="5">
    <source>
        <dbReference type="ARBA" id="ARBA00023136"/>
    </source>
</evidence>
<keyword evidence="5 6" id="KW-0472">Membrane</keyword>
<dbReference type="Pfam" id="PF00230">
    <property type="entry name" value="MIP"/>
    <property type="match status" value="1"/>
</dbReference>
<feature type="transmembrane region" description="Helical" evidence="6">
    <location>
        <begin position="12"/>
        <end position="29"/>
    </location>
</feature>
<dbReference type="PANTHER" id="PTHR19139">
    <property type="entry name" value="AQUAPORIN TRANSPORTER"/>
    <property type="match status" value="1"/>
</dbReference>
<evidence type="ECO:0000256" key="4">
    <source>
        <dbReference type="ARBA" id="ARBA00022989"/>
    </source>
</evidence>
<comment type="subcellular location">
    <subcellularLocation>
        <location evidence="1">Membrane</location>
        <topology evidence="1">Multi-pass membrane protein</topology>
    </subcellularLocation>
</comment>
<dbReference type="InterPro" id="IPR034294">
    <property type="entry name" value="Aquaporin_transptr"/>
</dbReference>
<evidence type="ECO:0000256" key="1">
    <source>
        <dbReference type="ARBA" id="ARBA00004141"/>
    </source>
</evidence>
<dbReference type="InterPro" id="IPR023271">
    <property type="entry name" value="Aquaporin-like"/>
</dbReference>
<organism evidence="7 8">
    <name type="scientific">Marine Group III euryarchaeote CG-Epi2</name>
    <dbReference type="NCBI Taxonomy" id="1888996"/>
    <lineage>
        <taxon>Archaea</taxon>
        <taxon>Methanobacteriati</taxon>
        <taxon>Thermoplasmatota</taxon>
        <taxon>Thermoplasmata</taxon>
        <taxon>Candidatus Thermoprofundales</taxon>
    </lineage>
</organism>
<keyword evidence="4 6" id="KW-1133">Transmembrane helix</keyword>
<keyword evidence="3 6" id="KW-0812">Transmembrane</keyword>
<sequence>MFADTNWKAVSAELMGTFFLVFFGYVSFINLKNNNMLFEGALTLGLTLLVLVHTLGPVSGCHLNPIITLPIWLSGKMSLDDSIAYIIAQITGASLGFILFKALNPGTSDSIFEDDLALMMAAVIGTAFFVYSLLTSQDPMSIGATVFVVSMTAFYEVNPGVNLGEVIGDGNDLVIFGIIGSFIGCFIGWAIKENIIDQ</sequence>
<protein>
    <recommendedName>
        <fullName evidence="9">Aquaporin</fullName>
    </recommendedName>
</protein>
<feature type="transmembrane region" description="Helical" evidence="6">
    <location>
        <begin position="36"/>
        <end position="55"/>
    </location>
</feature>
<dbReference type="GO" id="GO:0005886">
    <property type="term" value="C:plasma membrane"/>
    <property type="evidence" value="ECO:0007669"/>
    <property type="project" value="TreeGrafter"/>
</dbReference>
<dbReference type="EMBL" id="MIYZ01000012">
    <property type="protein sequence ID" value="OIR22579.1"/>
    <property type="molecule type" value="Genomic_DNA"/>
</dbReference>
<proteinExistence type="inferred from homology"/>
<accession>A0A1J5TQX7</accession>
<feature type="transmembrane region" description="Helical" evidence="6">
    <location>
        <begin position="140"/>
        <end position="161"/>
    </location>
</feature>
<dbReference type="Gene3D" id="1.20.1080.10">
    <property type="entry name" value="Glycerol uptake facilitator protein"/>
    <property type="match status" value="1"/>
</dbReference>
<reference evidence="7 8" key="1">
    <citation type="submission" date="2016-08" db="EMBL/GenBank/DDBJ databases">
        <title>New Insights into Marine Group III Euryarchaeota, from dark to light.</title>
        <authorList>
            <person name="Haro-Moreno J.M."/>
            <person name="Rodriguez-Valera F."/>
            <person name="Lopez-Garcia P."/>
            <person name="Moreira D."/>
            <person name="Martin-Cuadrado A.B."/>
        </authorList>
    </citation>
    <scope>NUCLEOTIDE SEQUENCE [LARGE SCALE GENOMIC DNA]</scope>
    <source>
        <strain evidence="7">CG-Epi2</strain>
    </source>
</reference>
<gene>
    <name evidence="7" type="ORF">BET99_00930</name>
</gene>
<comment type="similarity">
    <text evidence="2">Belongs to the MIP/aquaporin (TC 1.A.8) family.</text>
</comment>
<evidence type="ECO:0000313" key="8">
    <source>
        <dbReference type="Proteomes" id="UP000183615"/>
    </source>
</evidence>
<feature type="transmembrane region" description="Helical" evidence="6">
    <location>
        <begin position="83"/>
        <end position="104"/>
    </location>
</feature>
<evidence type="ECO:0000313" key="7">
    <source>
        <dbReference type="EMBL" id="OIR22579.1"/>
    </source>
</evidence>
<evidence type="ECO:0008006" key="9">
    <source>
        <dbReference type="Google" id="ProtNLM"/>
    </source>
</evidence>
<feature type="transmembrane region" description="Helical" evidence="6">
    <location>
        <begin position="173"/>
        <end position="191"/>
    </location>
</feature>
<dbReference type="AlphaFoldDB" id="A0A1J5TQX7"/>
<dbReference type="SUPFAM" id="SSF81338">
    <property type="entry name" value="Aquaporin-like"/>
    <property type="match status" value="1"/>
</dbReference>